<dbReference type="Pfam" id="PF00176">
    <property type="entry name" value="SNF2-rel_dom"/>
    <property type="match status" value="1"/>
</dbReference>
<feature type="compositionally biased region" description="Pro residues" evidence="4">
    <location>
        <begin position="21"/>
        <end position="38"/>
    </location>
</feature>
<dbReference type="InterPro" id="IPR014001">
    <property type="entry name" value="Helicase_ATP-bd"/>
</dbReference>
<feature type="region of interest" description="Disordered" evidence="4">
    <location>
        <begin position="1259"/>
        <end position="1278"/>
    </location>
</feature>
<evidence type="ECO:0000259" key="5">
    <source>
        <dbReference type="PROSITE" id="PS51192"/>
    </source>
</evidence>
<dbReference type="GO" id="GO:0005524">
    <property type="term" value="F:ATP binding"/>
    <property type="evidence" value="ECO:0007669"/>
    <property type="project" value="InterPro"/>
</dbReference>
<dbReference type="EMBL" id="FJUX01000089">
    <property type="protein sequence ID" value="CZT06770.1"/>
    <property type="molecule type" value="Genomic_DNA"/>
</dbReference>
<name>A0A1E1L893_9HELO</name>
<dbReference type="GO" id="GO:0016787">
    <property type="term" value="F:hydrolase activity"/>
    <property type="evidence" value="ECO:0007669"/>
    <property type="project" value="UniProtKB-KW"/>
</dbReference>
<dbReference type="SUPFAM" id="SSF52540">
    <property type="entry name" value="P-loop containing nucleoside triphosphate hydrolases"/>
    <property type="match status" value="2"/>
</dbReference>
<dbReference type="SMART" id="SM00487">
    <property type="entry name" value="DEXDc"/>
    <property type="match status" value="1"/>
</dbReference>
<evidence type="ECO:0000259" key="6">
    <source>
        <dbReference type="PROSITE" id="PS51194"/>
    </source>
</evidence>
<evidence type="ECO:0000313" key="7">
    <source>
        <dbReference type="EMBL" id="CZT06770.1"/>
    </source>
</evidence>
<organism evidence="7 8">
    <name type="scientific">Rhynchosporium agropyri</name>
    <dbReference type="NCBI Taxonomy" id="914238"/>
    <lineage>
        <taxon>Eukaryota</taxon>
        <taxon>Fungi</taxon>
        <taxon>Dikarya</taxon>
        <taxon>Ascomycota</taxon>
        <taxon>Pezizomycotina</taxon>
        <taxon>Leotiomycetes</taxon>
        <taxon>Helotiales</taxon>
        <taxon>Ploettnerulaceae</taxon>
        <taxon>Rhynchosporium</taxon>
    </lineage>
</organism>
<dbReference type="PANTHER" id="PTHR10799">
    <property type="entry name" value="SNF2/RAD54 HELICASE FAMILY"/>
    <property type="match status" value="1"/>
</dbReference>
<dbReference type="PROSITE" id="PS51194">
    <property type="entry name" value="HELICASE_CTER"/>
    <property type="match status" value="1"/>
</dbReference>
<gene>
    <name evidence="7" type="ORF">RAG0_12432</name>
</gene>
<dbReference type="Gene3D" id="3.40.50.10810">
    <property type="entry name" value="Tandem AAA-ATPase domain"/>
    <property type="match status" value="1"/>
</dbReference>
<keyword evidence="2" id="KW-0378">Hydrolase</keyword>
<sequence>MQDPNHDHHHHHHRHRHHQYPDPPEYSPPGQQIPPPLSQLPLPEHSCSSLPPLAPRPQPYQEYNPQSFNSQHFPLEYSVREQQYSNSRPAAQSYQYPTPQQSFAFTPPAQEYPDPINQTFDPRSASLTHCALPDEPLPPPTPSRSAASSLLSKFLPGVSTVHKMDQITRSPQKVSRIQPTYAEPATPYPPFNASPNQKTPDYVDLSSGDNNITIIVKQAEDEAKIEYAPAKSSRLRVRKPNMSLKALENIENKTPKRSRSTKVGRDPIAELAGVNLTPVVSMRSEIRQEIVSKTAAYRNRFLVENRDLFLPLLPAEHNYVGKLVEKHGQMTTEETALLPIITPYKEIDKQPRGIKATMKPYQLSGLSFMMYLHRNGLSGILGDEMGLGKTLQTISLIQYLKENDPKTGTGRLQRPFLVVCPLSVLSSWMSEVKKWAPSLKAIRFHGPVAERQRLKKVVVGEIDMYGNLTAQAKQKMKGRKKVGKIISLDTDSEDEDDIGVDVVVTTYDCFKAEQAWFKTAFVWRYVVLDEGHTVKNHASLTSKALHGIKAEFRLILTGTPLQNNLSELWSLLHWLYPEVFIDKSNHLFDTSFNLSKGQYSNTVLDDSRRLLELIMLRRMKTSPGVELNLPPKTEVLLFVPLSPMQRFWYTRMITKADQGLLDELFKGAKTKEEETMQSLKMVEEREAEIMKIEADALAVLENDALIGSDAWKETKAILEQTVQREQTEIQDEGKRSDWQKLMNLLMQLRKVCNHPYQITNAEPDPYETGDHVITASGKFIVLEKLVNELVVKQKKKILIFSGFTKMLDLVDEMLLLRGGDGSSFRSMRIDGATARARRNLGIRQFNNLDSNYRVMLISTRAGGLGINLATASDVVLLDQDWNPQITLQAEARAHRIGQKNPVTIYKLVSQGTVEEQMMGRIQKKLYLSAKVTEAMQDIHTKFGTGKKSKKGPAKDDDNMPQLNTNQLMTLVRRGASAISRPEIDVNEMLSWDWATTVLKCKDQPADVNVKKDAIPDAKVDEEAERKWLTEMERVESSVFDGKKLSKGARHNTNKDIAQEFFKKEDRRIGKNTTVMVDGFAISKESMNCAWGEAIPTMAGKDPRLAEPKRAKKAAVVPQEHCQICTDGGELHCCQLCPRAYHFDCLEKDFQVKAKGWQFNCPQHQCFDCHQGTQDAGGMLYRCRWCERAFCEDCLDFEQTALIGDTLMEYELLGFPGQTQAYYIQCPPCTNHFKENPADLAVIDTLAEGIKSHYDHMFGDGSGGQENSTRAGSLTDATTVETNGVNTPLVIEDDDHYDTNGSSKKRKIKLKIRDLKPAKKERLGP</sequence>
<evidence type="ECO:0000256" key="4">
    <source>
        <dbReference type="SAM" id="MobiDB-lite"/>
    </source>
</evidence>
<keyword evidence="8" id="KW-1185">Reference proteome</keyword>
<dbReference type="Gene3D" id="3.40.50.300">
    <property type="entry name" value="P-loop containing nucleotide triphosphate hydrolases"/>
    <property type="match status" value="1"/>
</dbReference>
<dbReference type="FunFam" id="3.40.50.10810:FF:000114">
    <property type="entry name" value="DNA repair protein rad8"/>
    <property type="match status" value="1"/>
</dbReference>
<dbReference type="CDD" id="cd18793">
    <property type="entry name" value="SF2_C_SNF"/>
    <property type="match status" value="1"/>
</dbReference>
<feature type="region of interest" description="Disordered" evidence="4">
    <location>
        <begin position="1"/>
        <end position="69"/>
    </location>
</feature>
<dbReference type="SMART" id="SM00490">
    <property type="entry name" value="HELICc"/>
    <property type="match status" value="1"/>
</dbReference>
<evidence type="ECO:0000256" key="3">
    <source>
        <dbReference type="ARBA" id="ARBA00022840"/>
    </source>
</evidence>
<feature type="region of interest" description="Disordered" evidence="4">
    <location>
        <begin position="942"/>
        <end position="961"/>
    </location>
</feature>
<reference evidence="8" key="1">
    <citation type="submission" date="2016-03" db="EMBL/GenBank/DDBJ databases">
        <authorList>
            <person name="Guldener U."/>
        </authorList>
    </citation>
    <scope>NUCLEOTIDE SEQUENCE [LARGE SCALE GENOMIC DNA]</scope>
    <source>
        <strain evidence="8">04CH-RAC-A.6.1</strain>
    </source>
</reference>
<dbReference type="PROSITE" id="PS51192">
    <property type="entry name" value="HELICASE_ATP_BIND_1"/>
    <property type="match status" value="1"/>
</dbReference>
<feature type="domain" description="Helicase ATP-binding" evidence="5">
    <location>
        <begin position="370"/>
        <end position="578"/>
    </location>
</feature>
<feature type="region of interest" description="Disordered" evidence="4">
    <location>
        <begin position="126"/>
        <end position="147"/>
    </location>
</feature>
<dbReference type="InterPro" id="IPR013083">
    <property type="entry name" value="Znf_RING/FYVE/PHD"/>
</dbReference>
<evidence type="ECO:0000256" key="2">
    <source>
        <dbReference type="ARBA" id="ARBA00022801"/>
    </source>
</evidence>
<protein>
    <recommendedName>
        <fullName evidence="9">ISWI chromatin-remodeling complex ATPase ISW2</fullName>
    </recommendedName>
</protein>
<feature type="compositionally biased region" description="Polar residues" evidence="4">
    <location>
        <begin position="1264"/>
        <end position="1278"/>
    </location>
</feature>
<feature type="region of interest" description="Disordered" evidence="4">
    <location>
        <begin position="1292"/>
        <end position="1324"/>
    </location>
</feature>
<evidence type="ECO:0000256" key="1">
    <source>
        <dbReference type="ARBA" id="ARBA00022741"/>
    </source>
</evidence>
<keyword evidence="1" id="KW-0547">Nucleotide-binding</keyword>
<feature type="compositionally biased region" description="Basic residues" evidence="4">
    <location>
        <begin position="7"/>
        <end position="18"/>
    </location>
</feature>
<proteinExistence type="predicted"/>
<dbReference type="Proteomes" id="UP000178912">
    <property type="component" value="Unassembled WGS sequence"/>
</dbReference>
<accession>A0A1E1L893</accession>
<dbReference type="CDD" id="cd17919">
    <property type="entry name" value="DEXHc_Snf"/>
    <property type="match status" value="1"/>
</dbReference>
<dbReference type="InterPro" id="IPR011011">
    <property type="entry name" value="Znf_FYVE_PHD"/>
</dbReference>
<dbReference type="InterPro" id="IPR038718">
    <property type="entry name" value="SNF2-like_sf"/>
</dbReference>
<dbReference type="InterPro" id="IPR000330">
    <property type="entry name" value="SNF2_N"/>
</dbReference>
<dbReference type="InterPro" id="IPR027417">
    <property type="entry name" value="P-loop_NTPase"/>
</dbReference>
<keyword evidence="3" id="KW-0067">ATP-binding</keyword>
<feature type="domain" description="Helicase C-terminal" evidence="6">
    <location>
        <begin position="785"/>
        <end position="946"/>
    </location>
</feature>
<dbReference type="OrthoDB" id="448448at2759"/>
<evidence type="ECO:0008006" key="9">
    <source>
        <dbReference type="Google" id="ProtNLM"/>
    </source>
</evidence>
<feature type="compositionally biased region" description="Basic and acidic residues" evidence="4">
    <location>
        <begin position="1310"/>
        <end position="1324"/>
    </location>
</feature>
<dbReference type="InterPro" id="IPR049730">
    <property type="entry name" value="SNF2/RAD54-like_C"/>
</dbReference>
<dbReference type="SUPFAM" id="SSF57903">
    <property type="entry name" value="FYVE/PHD zinc finger"/>
    <property type="match status" value="1"/>
</dbReference>
<evidence type="ECO:0000313" key="8">
    <source>
        <dbReference type="Proteomes" id="UP000178912"/>
    </source>
</evidence>
<dbReference type="Gene3D" id="3.30.40.10">
    <property type="entry name" value="Zinc/RING finger domain, C3HC4 (zinc finger)"/>
    <property type="match status" value="1"/>
</dbReference>
<dbReference type="InterPro" id="IPR001650">
    <property type="entry name" value="Helicase_C-like"/>
</dbReference>
<dbReference type="Pfam" id="PF00271">
    <property type="entry name" value="Helicase_C"/>
    <property type="match status" value="1"/>
</dbReference>